<organism evidence="2 3">
    <name type="scientific">Scopulibacillus darangshiensis</name>
    <dbReference type="NCBI Taxonomy" id="442528"/>
    <lineage>
        <taxon>Bacteria</taxon>
        <taxon>Bacillati</taxon>
        <taxon>Bacillota</taxon>
        <taxon>Bacilli</taxon>
        <taxon>Bacillales</taxon>
        <taxon>Sporolactobacillaceae</taxon>
        <taxon>Scopulibacillus</taxon>
    </lineage>
</organism>
<name>A0A4R2P9R8_9BACL</name>
<dbReference type="Proteomes" id="UP000295416">
    <property type="component" value="Unassembled WGS sequence"/>
</dbReference>
<feature type="domain" description="Putative restriction endonuclease" evidence="1">
    <location>
        <begin position="19"/>
        <end position="176"/>
    </location>
</feature>
<keyword evidence="2" id="KW-0255">Endonuclease</keyword>
<dbReference type="GO" id="GO:0004519">
    <property type="term" value="F:endonuclease activity"/>
    <property type="evidence" value="ECO:0007669"/>
    <property type="project" value="UniProtKB-KW"/>
</dbReference>
<accession>A0A4R2P9R8</accession>
<reference evidence="2 3" key="1">
    <citation type="submission" date="2019-03" db="EMBL/GenBank/DDBJ databases">
        <title>Genomic Encyclopedia of Type Strains, Phase IV (KMG-IV): sequencing the most valuable type-strain genomes for metagenomic binning, comparative biology and taxonomic classification.</title>
        <authorList>
            <person name="Goeker M."/>
        </authorList>
    </citation>
    <scope>NUCLEOTIDE SEQUENCE [LARGE SCALE GENOMIC DNA]</scope>
    <source>
        <strain evidence="2 3">DSM 19377</strain>
    </source>
</reference>
<comment type="caution">
    <text evidence="2">The sequence shown here is derived from an EMBL/GenBank/DDBJ whole genome shotgun (WGS) entry which is preliminary data.</text>
</comment>
<dbReference type="RefSeq" id="WP_132743489.1">
    <property type="nucleotide sequence ID" value="NZ_SLXK01000002.1"/>
</dbReference>
<dbReference type="EMBL" id="SLXK01000002">
    <property type="protein sequence ID" value="TCP31783.1"/>
    <property type="molecule type" value="Genomic_DNA"/>
</dbReference>
<dbReference type="InterPro" id="IPR008538">
    <property type="entry name" value="Uma2"/>
</dbReference>
<keyword evidence="2" id="KW-0540">Nuclease</keyword>
<dbReference type="PANTHER" id="PTHR34107:SF4">
    <property type="entry name" value="SLL1222 PROTEIN"/>
    <property type="match status" value="1"/>
</dbReference>
<dbReference type="AlphaFoldDB" id="A0A4R2P9R8"/>
<dbReference type="Pfam" id="PF05685">
    <property type="entry name" value="Uma2"/>
    <property type="match status" value="1"/>
</dbReference>
<dbReference type="OrthoDB" id="9808428at2"/>
<sequence length="192" mass="22051">MDKKKASGPNIVKETGWTVEDYYQLPEDGNQYEIIRGQLELKPSPTTTHQRMSQRLEFMLIGSCENEFIIMDAPVDVILSENETRQPDILMIHRNREDIIKEYAVVGPPDLVIEILSPTSAKRDRTVKKESYAQFGVTEYWIADPFNLTIEQYVLTSQNMPYDLLHVFGADDTVTSKHLPCVSFIVKEVLKL</sequence>
<protein>
    <submittedName>
        <fullName evidence="2">Uma2 family endonuclease</fullName>
    </submittedName>
</protein>
<dbReference type="PANTHER" id="PTHR34107">
    <property type="entry name" value="SLL0198 PROTEIN-RELATED"/>
    <property type="match status" value="1"/>
</dbReference>
<evidence type="ECO:0000313" key="3">
    <source>
        <dbReference type="Proteomes" id="UP000295416"/>
    </source>
</evidence>
<dbReference type="InterPro" id="IPR012296">
    <property type="entry name" value="Nuclease_put_TT1808"/>
</dbReference>
<dbReference type="InterPro" id="IPR011335">
    <property type="entry name" value="Restrct_endonuc-II-like"/>
</dbReference>
<dbReference type="SUPFAM" id="SSF52980">
    <property type="entry name" value="Restriction endonuclease-like"/>
    <property type="match status" value="1"/>
</dbReference>
<keyword evidence="2" id="KW-0378">Hydrolase</keyword>
<gene>
    <name evidence="2" type="ORF">EV207_102276</name>
</gene>
<keyword evidence="3" id="KW-1185">Reference proteome</keyword>
<evidence type="ECO:0000313" key="2">
    <source>
        <dbReference type="EMBL" id="TCP31783.1"/>
    </source>
</evidence>
<proteinExistence type="predicted"/>
<dbReference type="Gene3D" id="3.90.1570.10">
    <property type="entry name" value="tt1808, chain A"/>
    <property type="match status" value="1"/>
</dbReference>
<dbReference type="CDD" id="cd06260">
    <property type="entry name" value="DUF820-like"/>
    <property type="match status" value="1"/>
</dbReference>
<evidence type="ECO:0000259" key="1">
    <source>
        <dbReference type="Pfam" id="PF05685"/>
    </source>
</evidence>